<sequence>MLSNLLSGDSVNVNVNVEIDTTSTINIAAGIAVAGILIVVFQRFLTKYW</sequence>
<comment type="caution">
    <text evidence="2">The sequence shown here is derived from an EMBL/GenBank/DDBJ whole genome shotgun (WGS) entry which is preliminary data.</text>
</comment>
<organism evidence="2 3">
    <name type="scientific">Fibrella forsythiae</name>
    <dbReference type="NCBI Taxonomy" id="2817061"/>
    <lineage>
        <taxon>Bacteria</taxon>
        <taxon>Pseudomonadati</taxon>
        <taxon>Bacteroidota</taxon>
        <taxon>Cytophagia</taxon>
        <taxon>Cytophagales</taxon>
        <taxon>Spirosomataceae</taxon>
        <taxon>Fibrella</taxon>
    </lineage>
</organism>
<dbReference type="EMBL" id="JAFMYW010000001">
    <property type="protein sequence ID" value="MBO0946998.1"/>
    <property type="molecule type" value="Genomic_DNA"/>
</dbReference>
<keyword evidence="3" id="KW-1185">Reference proteome</keyword>
<reference evidence="2 3" key="1">
    <citation type="submission" date="2021-03" db="EMBL/GenBank/DDBJ databases">
        <title>Fibrella sp. HMF5405 genome sequencing and assembly.</title>
        <authorList>
            <person name="Kang H."/>
            <person name="Kim H."/>
            <person name="Bae S."/>
            <person name="Joh K."/>
        </authorList>
    </citation>
    <scope>NUCLEOTIDE SEQUENCE [LARGE SCALE GENOMIC DNA]</scope>
    <source>
        <strain evidence="2 3">HMF5405</strain>
    </source>
</reference>
<name>A0ABS3JAH4_9BACT</name>
<gene>
    <name evidence="2" type="ORF">J2I46_00275</name>
</gene>
<keyword evidence="1" id="KW-0812">Transmembrane</keyword>
<keyword evidence="1" id="KW-0472">Membrane</keyword>
<protein>
    <submittedName>
        <fullName evidence="2">Uncharacterized protein</fullName>
    </submittedName>
</protein>
<evidence type="ECO:0000313" key="3">
    <source>
        <dbReference type="Proteomes" id="UP000664628"/>
    </source>
</evidence>
<keyword evidence="1" id="KW-1133">Transmembrane helix</keyword>
<proteinExistence type="predicted"/>
<evidence type="ECO:0000313" key="2">
    <source>
        <dbReference type="EMBL" id="MBO0946998.1"/>
    </source>
</evidence>
<dbReference type="RefSeq" id="WP_207326925.1">
    <property type="nucleotide sequence ID" value="NZ_JAFMYW010000001.1"/>
</dbReference>
<evidence type="ECO:0000256" key="1">
    <source>
        <dbReference type="SAM" id="Phobius"/>
    </source>
</evidence>
<accession>A0ABS3JAH4</accession>
<dbReference type="Proteomes" id="UP000664628">
    <property type="component" value="Unassembled WGS sequence"/>
</dbReference>
<feature type="transmembrane region" description="Helical" evidence="1">
    <location>
        <begin position="25"/>
        <end position="45"/>
    </location>
</feature>